<evidence type="ECO:0000313" key="1">
    <source>
        <dbReference type="EMBL" id="ATQ42816.1"/>
    </source>
</evidence>
<dbReference type="SMART" id="SM00710">
    <property type="entry name" value="PbH1"/>
    <property type="match status" value="8"/>
</dbReference>
<proteinExistence type="predicted"/>
<reference evidence="1 2" key="1">
    <citation type="submission" date="2017-10" db="EMBL/GenBank/DDBJ databases">
        <title>Genome sequence of Caulobacter mirabilis FWC38.</title>
        <authorList>
            <person name="Fiebig A."/>
            <person name="Crosson S."/>
        </authorList>
    </citation>
    <scope>NUCLEOTIDE SEQUENCE [LARGE SCALE GENOMIC DNA]</scope>
    <source>
        <strain evidence="1 2">FWC 38</strain>
    </source>
</reference>
<name>A0A2D2AXS7_9CAUL</name>
<sequence>MADQPYDSDLAALAALTGTGLAARTGADAWALRTLVGADLIAIGNGDGVAGDPQLSTRFQRPEAGAAARTGLAKLGDVIDPADFGADGVGDDTAGWASLIAAAPAGAAIDLGGRTYGVSQLTVSKTLHLSNGGFNFSAMPSGQGCVEIAASARPTFTNIAFKGTGGQGAYVGAHVLLRQQGASSASRAAGFVLDRCRLEGSGAYGVYAKWSDRILILDTDVADCAYVGVGLWSCNDAQVRGGRIEMLNAAGTSGNAYGLALSHDSTGYASDPNAGTPRAANPFCRNVLVHGLTVIGPKLWQAIDTHGAYGVKVIGCHVYGAARGVSLTTGSGAAETYAGYDNIAVGNVIDANLPDGTAVSGLNPVSGFELRGGFPGGTSHERFVVMGNTIRGYGQVDSAEAGSIRATVATRKYVIANNVIENWAGVGINLGAGQLGGVVTGNVFGDLRVPMAADGGTETYGYCISISSAAAGAMVVSGNIHDYVQNRAHKGFNVHPNATITCSVGDNHFSRCLAATPIDVPRGRAHGVGAPSVIDIPQTSGTITVDVSLSRLAPGAPLIVRAPALTDNLTITDFTGAPLGTRIVVMNDSAHTVTVTRANALLRDGLNWTGDTRYSQLELVKGVPYWREASRSKNG</sequence>
<dbReference type="AlphaFoldDB" id="A0A2D2AXS7"/>
<evidence type="ECO:0008006" key="3">
    <source>
        <dbReference type="Google" id="ProtNLM"/>
    </source>
</evidence>
<accession>A0A2D2AXS7</accession>
<dbReference type="SUPFAM" id="SSF51126">
    <property type="entry name" value="Pectin lyase-like"/>
    <property type="match status" value="2"/>
</dbReference>
<protein>
    <recommendedName>
        <fullName evidence="3">Right handed beta helix domain-containing protein</fullName>
    </recommendedName>
</protein>
<dbReference type="InterPro" id="IPR011050">
    <property type="entry name" value="Pectin_lyase_fold/virulence"/>
</dbReference>
<dbReference type="Gene3D" id="2.160.20.10">
    <property type="entry name" value="Single-stranded right-handed beta-helix, Pectin lyase-like"/>
    <property type="match status" value="2"/>
</dbReference>
<organism evidence="1 2">
    <name type="scientific">Caulobacter mirabilis</name>
    <dbReference type="NCBI Taxonomy" id="69666"/>
    <lineage>
        <taxon>Bacteria</taxon>
        <taxon>Pseudomonadati</taxon>
        <taxon>Pseudomonadota</taxon>
        <taxon>Alphaproteobacteria</taxon>
        <taxon>Caulobacterales</taxon>
        <taxon>Caulobacteraceae</taxon>
        <taxon>Caulobacter</taxon>
    </lineage>
</organism>
<dbReference type="KEGG" id="cmb:CSW64_10555"/>
<dbReference type="EMBL" id="CP024201">
    <property type="protein sequence ID" value="ATQ42816.1"/>
    <property type="molecule type" value="Genomic_DNA"/>
</dbReference>
<evidence type="ECO:0000313" key="2">
    <source>
        <dbReference type="Proteomes" id="UP000228945"/>
    </source>
</evidence>
<dbReference type="InterPro" id="IPR006626">
    <property type="entry name" value="PbH1"/>
</dbReference>
<keyword evidence="2" id="KW-1185">Reference proteome</keyword>
<dbReference type="Proteomes" id="UP000228945">
    <property type="component" value="Chromosome"/>
</dbReference>
<dbReference type="InterPro" id="IPR012334">
    <property type="entry name" value="Pectin_lyas_fold"/>
</dbReference>
<gene>
    <name evidence="1" type="ORF">CSW64_10555</name>
</gene>
<dbReference type="OrthoDB" id="2352339at2"/>
<dbReference type="RefSeq" id="WP_099622069.1">
    <property type="nucleotide sequence ID" value="NZ_CP024201.1"/>
</dbReference>